<feature type="active site" description="Proton acceptor" evidence="5">
    <location>
        <position position="54"/>
    </location>
</feature>
<evidence type="ECO:0000256" key="4">
    <source>
        <dbReference type="ARBA" id="ARBA00019595"/>
    </source>
</evidence>
<evidence type="ECO:0000313" key="9">
    <source>
        <dbReference type="Proteomes" id="UP000535182"/>
    </source>
</evidence>
<reference evidence="8 9" key="1">
    <citation type="submission" date="2020-08" db="EMBL/GenBank/DDBJ databases">
        <title>Genomic Encyclopedia of Type Strains, Phase IV (KMG-V): Genome sequencing to study the core and pangenomes of soil and plant-associated prokaryotes.</title>
        <authorList>
            <person name="Whitman W."/>
        </authorList>
    </citation>
    <scope>NUCLEOTIDE SEQUENCE [LARGE SCALE GENOMIC DNA]</scope>
    <source>
        <strain evidence="8 9">X5P2</strain>
    </source>
</reference>
<sequence>MEEIVVLVPEVFQDARGFFMETFREDQFKVLGLPHQFVQDNHSRSVKGVVRGLHFQWDPPMGKLMRVSVGSAFLVAVDIRKGSATLGKWFGVEASAENRRQLWAPAGFARGFCVLSEVAEIQYKCTGLYNSRAESGIRWDDPQIGIEWPVSKPSLSEKDRKAQTLAQWLAEAESDHFHI</sequence>
<comment type="pathway">
    <text evidence="7">Carbohydrate biosynthesis; dTDP-L-rhamnose biosynthesis.</text>
</comment>
<feature type="active site" description="Proton donor" evidence="5">
    <location>
        <position position="123"/>
    </location>
</feature>
<evidence type="ECO:0000256" key="3">
    <source>
        <dbReference type="ARBA" id="ARBA00012098"/>
    </source>
</evidence>
<proteinExistence type="inferred from homology"/>
<dbReference type="EMBL" id="JACHEB010000008">
    <property type="protein sequence ID" value="MBB5329950.1"/>
    <property type="molecule type" value="Genomic_DNA"/>
</dbReference>
<organism evidence="8 9">
    <name type="scientific">Tunturiibacter gelidiferens</name>
    <dbReference type="NCBI Taxonomy" id="3069689"/>
    <lineage>
        <taxon>Bacteria</taxon>
        <taxon>Pseudomonadati</taxon>
        <taxon>Acidobacteriota</taxon>
        <taxon>Terriglobia</taxon>
        <taxon>Terriglobales</taxon>
        <taxon>Acidobacteriaceae</taxon>
        <taxon>Tunturiibacter</taxon>
    </lineage>
</organism>
<feature type="site" description="Participates in a stacking interaction with the thymidine ring of dTDP-4-oxo-6-deoxyglucose" evidence="6">
    <location>
        <position position="129"/>
    </location>
</feature>
<evidence type="ECO:0000256" key="7">
    <source>
        <dbReference type="RuleBase" id="RU364069"/>
    </source>
</evidence>
<gene>
    <name evidence="8" type="ORF">HDF14_003579</name>
</gene>
<dbReference type="InterPro" id="IPR000888">
    <property type="entry name" value="RmlC-like"/>
</dbReference>
<dbReference type="GO" id="GO:0008830">
    <property type="term" value="F:dTDP-4-dehydrorhamnose 3,5-epimerase activity"/>
    <property type="evidence" value="ECO:0007669"/>
    <property type="project" value="UniProtKB-UniRule"/>
</dbReference>
<dbReference type="GO" id="GO:0019305">
    <property type="term" value="P:dTDP-rhamnose biosynthetic process"/>
    <property type="evidence" value="ECO:0007669"/>
    <property type="project" value="UniProtKB-UniRule"/>
</dbReference>
<comment type="subunit">
    <text evidence="7">Homodimer.</text>
</comment>
<evidence type="ECO:0000256" key="5">
    <source>
        <dbReference type="PIRSR" id="PIRSR600888-1"/>
    </source>
</evidence>
<accession>A0A9X0U5D9</accession>
<evidence type="ECO:0000313" key="8">
    <source>
        <dbReference type="EMBL" id="MBB5329950.1"/>
    </source>
</evidence>
<evidence type="ECO:0000256" key="6">
    <source>
        <dbReference type="PIRSR" id="PIRSR600888-3"/>
    </source>
</evidence>
<dbReference type="GO" id="GO:0000271">
    <property type="term" value="P:polysaccharide biosynthetic process"/>
    <property type="evidence" value="ECO:0007669"/>
    <property type="project" value="TreeGrafter"/>
</dbReference>
<comment type="function">
    <text evidence="2 7">Catalyzes the epimerization of the C3' and C5'positions of dTDP-6-deoxy-D-xylo-4-hexulose, forming dTDP-6-deoxy-L-lyxo-4-hexulose.</text>
</comment>
<dbReference type="EC" id="5.1.3.13" evidence="3 7"/>
<dbReference type="PANTHER" id="PTHR21047:SF2">
    <property type="entry name" value="THYMIDINE DIPHOSPHO-4-KETO-RHAMNOSE 3,5-EPIMERASE"/>
    <property type="match status" value="1"/>
</dbReference>
<keyword evidence="7 8" id="KW-0413">Isomerase</keyword>
<dbReference type="InterPro" id="IPR014710">
    <property type="entry name" value="RmlC-like_jellyroll"/>
</dbReference>
<dbReference type="AlphaFoldDB" id="A0A9X0U5D9"/>
<dbReference type="NCBIfam" id="TIGR01221">
    <property type="entry name" value="rmlC"/>
    <property type="match status" value="1"/>
</dbReference>
<dbReference type="Pfam" id="PF00908">
    <property type="entry name" value="dTDP_sugar_isom"/>
    <property type="match status" value="1"/>
</dbReference>
<dbReference type="CDD" id="cd00438">
    <property type="entry name" value="cupin_RmlC"/>
    <property type="match status" value="1"/>
</dbReference>
<dbReference type="PANTHER" id="PTHR21047">
    <property type="entry name" value="DTDP-6-DEOXY-D-GLUCOSE-3,5 EPIMERASE"/>
    <property type="match status" value="1"/>
</dbReference>
<dbReference type="InterPro" id="IPR011051">
    <property type="entry name" value="RmlC_Cupin_sf"/>
</dbReference>
<evidence type="ECO:0000256" key="2">
    <source>
        <dbReference type="ARBA" id="ARBA00001997"/>
    </source>
</evidence>
<comment type="caution">
    <text evidence="8">The sequence shown here is derived from an EMBL/GenBank/DDBJ whole genome shotgun (WGS) entry which is preliminary data.</text>
</comment>
<dbReference type="Gene3D" id="2.60.120.10">
    <property type="entry name" value="Jelly Rolls"/>
    <property type="match status" value="1"/>
</dbReference>
<comment type="similarity">
    <text evidence="7">Belongs to the dTDP-4-dehydrorhamnose 3,5-epimerase family.</text>
</comment>
<evidence type="ECO:0000256" key="1">
    <source>
        <dbReference type="ARBA" id="ARBA00001298"/>
    </source>
</evidence>
<protein>
    <recommendedName>
        <fullName evidence="4 7">dTDP-4-dehydrorhamnose 3,5-epimerase</fullName>
        <ecNumber evidence="3 7">5.1.3.13</ecNumber>
    </recommendedName>
    <alternativeName>
        <fullName evidence="7">Thymidine diphospho-4-keto-rhamnose 3,5-epimerase</fullName>
    </alternativeName>
</protein>
<dbReference type="GO" id="GO:0005829">
    <property type="term" value="C:cytosol"/>
    <property type="evidence" value="ECO:0007669"/>
    <property type="project" value="TreeGrafter"/>
</dbReference>
<comment type="catalytic activity">
    <reaction evidence="1 7">
        <text>dTDP-4-dehydro-6-deoxy-alpha-D-glucose = dTDP-4-dehydro-beta-L-rhamnose</text>
        <dbReference type="Rhea" id="RHEA:16969"/>
        <dbReference type="ChEBI" id="CHEBI:57649"/>
        <dbReference type="ChEBI" id="CHEBI:62830"/>
        <dbReference type="EC" id="5.1.3.13"/>
    </reaction>
</comment>
<dbReference type="SUPFAM" id="SSF51182">
    <property type="entry name" value="RmlC-like cupins"/>
    <property type="match status" value="1"/>
</dbReference>
<keyword evidence="9" id="KW-1185">Reference proteome</keyword>
<name>A0A9X0U5D9_9BACT</name>
<dbReference type="Proteomes" id="UP000535182">
    <property type="component" value="Unassembled WGS sequence"/>
</dbReference>
<dbReference type="RefSeq" id="WP_260698340.1">
    <property type="nucleotide sequence ID" value="NZ_JACHEB010000008.1"/>
</dbReference>